<feature type="region of interest" description="Disordered" evidence="7">
    <location>
        <begin position="314"/>
        <end position="504"/>
    </location>
</feature>
<evidence type="ECO:0000256" key="7">
    <source>
        <dbReference type="SAM" id="MobiDB-lite"/>
    </source>
</evidence>
<keyword evidence="3" id="KW-0805">Transcription regulation</keyword>
<feature type="compositionally biased region" description="Basic and acidic residues" evidence="7">
    <location>
        <begin position="153"/>
        <end position="162"/>
    </location>
</feature>
<feature type="compositionally biased region" description="Acidic residues" evidence="7">
    <location>
        <begin position="1"/>
        <end position="10"/>
    </location>
</feature>
<feature type="compositionally biased region" description="Acidic residues" evidence="7">
    <location>
        <begin position="355"/>
        <end position="379"/>
    </location>
</feature>
<keyword evidence="6" id="KW-0539">Nucleus</keyword>
<protein>
    <recommendedName>
        <fullName evidence="8">DEK-C domain-containing protein</fullName>
    </recommendedName>
</protein>
<keyword evidence="10" id="KW-1185">Reference proteome</keyword>
<dbReference type="SUPFAM" id="SSF109715">
    <property type="entry name" value="DEK C-terminal domain"/>
    <property type="match status" value="1"/>
</dbReference>
<evidence type="ECO:0000256" key="6">
    <source>
        <dbReference type="ARBA" id="ARBA00023242"/>
    </source>
</evidence>
<dbReference type="Proteomes" id="UP001159364">
    <property type="component" value="Linkage Group LG05"/>
</dbReference>
<evidence type="ECO:0000256" key="1">
    <source>
        <dbReference type="ARBA" id="ARBA00004604"/>
    </source>
</evidence>
<evidence type="ECO:0000256" key="2">
    <source>
        <dbReference type="ARBA" id="ARBA00022853"/>
    </source>
</evidence>
<evidence type="ECO:0000313" key="9">
    <source>
        <dbReference type="EMBL" id="KAJ8766543.1"/>
    </source>
</evidence>
<dbReference type="InterPro" id="IPR044198">
    <property type="entry name" value="DEK"/>
</dbReference>
<feature type="compositionally biased region" description="Basic and acidic residues" evidence="7">
    <location>
        <begin position="382"/>
        <end position="399"/>
    </location>
</feature>
<dbReference type="PANTHER" id="PTHR13468:SF22">
    <property type="entry name" value="DEK DOMAIN-CONTAINING CHROMATIN-ASSOCIATED PROTEIN 3"/>
    <property type="match status" value="1"/>
</dbReference>
<accession>A0AAV8TIG1</accession>
<dbReference type="GO" id="GO:0006325">
    <property type="term" value="P:chromatin organization"/>
    <property type="evidence" value="ECO:0007669"/>
    <property type="project" value="UniProtKB-KW"/>
</dbReference>
<dbReference type="GO" id="GO:0003677">
    <property type="term" value="F:DNA binding"/>
    <property type="evidence" value="ECO:0007669"/>
    <property type="project" value="UniProtKB-KW"/>
</dbReference>
<reference evidence="9 10" key="1">
    <citation type="submission" date="2021-09" db="EMBL/GenBank/DDBJ databases">
        <title>Genomic insights and catalytic innovation underlie evolution of tropane alkaloids biosynthesis.</title>
        <authorList>
            <person name="Wang Y.-J."/>
            <person name="Tian T."/>
            <person name="Huang J.-P."/>
            <person name="Huang S.-X."/>
        </authorList>
    </citation>
    <scope>NUCLEOTIDE SEQUENCE [LARGE SCALE GENOMIC DNA]</scope>
    <source>
        <strain evidence="9">KIB-2018</strain>
        <tissue evidence="9">Leaf</tissue>
    </source>
</reference>
<feature type="compositionally biased region" description="Basic residues" evidence="7">
    <location>
        <begin position="321"/>
        <end position="340"/>
    </location>
</feature>
<sequence length="589" mass="66816">MGEKESDEQIQEALTNGTVASENSLEAVIDRNDEQNNGVKEMEEDKDHGEKVETERMDDDTKPKEDEIKQVKEKQEGDEEKEAKVAAVEEHNWKEEDKGAENQEENKKELEDKDDKLSKEEEEDEDENDKEKVSRKHGKRKSVGGKVDRKKKAAGEKKEPEPKTPFSHRPQRERKSVERLVASIEKDAAKEFHIQKGQGTPLKDIPNVAFKLSRRKMDDTFKLLHSILFGRRGKAVQIKSNISRFSGFVWHENEEKQKIKVKEKFDKCNKEKLLEFCDILDISIAKATTKKEDIVTKLIDFLVAPHATTTVLLAEKEKGSKSNKRKRVSKSSKRSAKRGRKAEDVSRTNKKSPPETEDESDEEKEEEEEQDENVEDENENGISEKPDTEVPEHSESEEKNESEEESEEETRKGKRSSTVAPRKESAGKAKTKKITFVNKASPPPKRAPKKSLSKRIEKVSSRKKDEKTAKKSSTPTKADSKERAGKKVVKGKGSAKGEKLGPSDDELRDAICEIFKEVDFNTATFTDILKLLARHFDMDLTPRKSAIKVMIQEELTKLADEAEDDDDDDDDGGDGEKDKIQSAGQEVEA</sequence>
<dbReference type="GO" id="GO:2000779">
    <property type="term" value="P:regulation of double-strand break repair"/>
    <property type="evidence" value="ECO:0007669"/>
    <property type="project" value="TreeGrafter"/>
</dbReference>
<dbReference type="GO" id="GO:0005730">
    <property type="term" value="C:nucleolus"/>
    <property type="evidence" value="ECO:0007669"/>
    <property type="project" value="UniProtKB-SubCell"/>
</dbReference>
<feature type="compositionally biased region" description="Basic and acidic residues" evidence="7">
    <location>
        <begin position="454"/>
        <end position="469"/>
    </location>
</feature>
<feature type="compositionally biased region" description="Basic and acidic residues" evidence="7">
    <location>
        <begin position="28"/>
        <end position="119"/>
    </location>
</feature>
<keyword evidence="4" id="KW-0238">DNA-binding</keyword>
<evidence type="ECO:0000256" key="3">
    <source>
        <dbReference type="ARBA" id="ARBA00023015"/>
    </source>
</evidence>
<evidence type="ECO:0000259" key="8">
    <source>
        <dbReference type="PROSITE" id="PS51998"/>
    </source>
</evidence>
<feature type="compositionally biased region" description="Acidic residues" evidence="7">
    <location>
        <begin position="561"/>
        <end position="573"/>
    </location>
</feature>
<organism evidence="9 10">
    <name type="scientific">Erythroxylum novogranatense</name>
    <dbReference type="NCBI Taxonomy" id="1862640"/>
    <lineage>
        <taxon>Eukaryota</taxon>
        <taxon>Viridiplantae</taxon>
        <taxon>Streptophyta</taxon>
        <taxon>Embryophyta</taxon>
        <taxon>Tracheophyta</taxon>
        <taxon>Spermatophyta</taxon>
        <taxon>Magnoliopsida</taxon>
        <taxon>eudicotyledons</taxon>
        <taxon>Gunneridae</taxon>
        <taxon>Pentapetalae</taxon>
        <taxon>rosids</taxon>
        <taxon>fabids</taxon>
        <taxon>Malpighiales</taxon>
        <taxon>Erythroxylaceae</taxon>
        <taxon>Erythroxylum</taxon>
    </lineage>
</organism>
<proteinExistence type="predicted"/>
<evidence type="ECO:0000256" key="5">
    <source>
        <dbReference type="ARBA" id="ARBA00023163"/>
    </source>
</evidence>
<dbReference type="EMBL" id="JAIWQS010000005">
    <property type="protein sequence ID" value="KAJ8766543.1"/>
    <property type="molecule type" value="Genomic_DNA"/>
</dbReference>
<dbReference type="InterPro" id="IPR014876">
    <property type="entry name" value="DEK_C"/>
</dbReference>
<evidence type="ECO:0000313" key="10">
    <source>
        <dbReference type="Proteomes" id="UP001159364"/>
    </source>
</evidence>
<name>A0AAV8TIG1_9ROSI</name>
<keyword evidence="2" id="KW-0156">Chromatin regulator</keyword>
<comment type="subcellular location">
    <subcellularLocation>
        <location evidence="1">Nucleus</location>
        <location evidence="1">Nucleolus</location>
    </subcellularLocation>
</comment>
<dbReference type="Pfam" id="PF08766">
    <property type="entry name" value="DEK_C"/>
    <property type="match status" value="1"/>
</dbReference>
<dbReference type="Gene3D" id="1.10.10.60">
    <property type="entry name" value="Homeodomain-like"/>
    <property type="match status" value="1"/>
</dbReference>
<dbReference type="PANTHER" id="PTHR13468">
    <property type="entry name" value="DEK PROTEIN"/>
    <property type="match status" value="1"/>
</dbReference>
<evidence type="ECO:0000256" key="4">
    <source>
        <dbReference type="ARBA" id="ARBA00023125"/>
    </source>
</evidence>
<feature type="region of interest" description="Disordered" evidence="7">
    <location>
        <begin position="556"/>
        <end position="589"/>
    </location>
</feature>
<feature type="compositionally biased region" description="Polar residues" evidence="7">
    <location>
        <begin position="12"/>
        <end position="24"/>
    </location>
</feature>
<keyword evidence="5" id="KW-0804">Transcription</keyword>
<feature type="region of interest" description="Disordered" evidence="7">
    <location>
        <begin position="1"/>
        <end position="178"/>
    </location>
</feature>
<comment type="caution">
    <text evidence="9">The sequence shown here is derived from an EMBL/GenBank/DDBJ whole genome shotgun (WGS) entry which is preliminary data.</text>
</comment>
<feature type="domain" description="DEK-C" evidence="8">
    <location>
        <begin position="501"/>
        <end position="556"/>
    </location>
</feature>
<dbReference type="AlphaFoldDB" id="A0AAV8TIG1"/>
<feature type="compositionally biased region" description="Basic residues" evidence="7">
    <location>
        <begin position="133"/>
        <end position="152"/>
    </location>
</feature>
<dbReference type="FunFam" id="1.10.10.60:FF:000220">
    <property type="entry name" value="DEK domain-containing chromatin associated protein"/>
    <property type="match status" value="1"/>
</dbReference>
<gene>
    <name evidence="9" type="ORF">K2173_023790</name>
</gene>
<dbReference type="GO" id="GO:0042393">
    <property type="term" value="F:histone binding"/>
    <property type="evidence" value="ECO:0007669"/>
    <property type="project" value="TreeGrafter"/>
</dbReference>
<dbReference type="PROSITE" id="PS51998">
    <property type="entry name" value="DEK_C"/>
    <property type="match status" value="1"/>
</dbReference>